<protein>
    <submittedName>
        <fullName evidence="1">Uncharacterized protein</fullName>
    </submittedName>
</protein>
<keyword evidence="2" id="KW-1185">Reference proteome</keyword>
<proteinExistence type="predicted"/>
<name>A0A6V8SJN6_9CLOT</name>
<accession>A0A6V8SJN6</accession>
<evidence type="ECO:0000313" key="1">
    <source>
        <dbReference type="EMBL" id="GFP77439.1"/>
    </source>
</evidence>
<dbReference type="Proteomes" id="UP000580568">
    <property type="component" value="Unassembled WGS sequence"/>
</dbReference>
<dbReference type="AlphaFoldDB" id="A0A6V8SJN6"/>
<evidence type="ECO:0000313" key="2">
    <source>
        <dbReference type="Proteomes" id="UP000580568"/>
    </source>
</evidence>
<reference evidence="1 2" key="1">
    <citation type="submission" date="2020-07" db="EMBL/GenBank/DDBJ databases">
        <title>A new beta-1,3-glucan-decomposing anaerobic bacterium isolated from anoxic soil subjected to biological soil disinfestation.</title>
        <authorList>
            <person name="Ueki A."/>
            <person name="Tonouchi A."/>
        </authorList>
    </citation>
    <scope>NUCLEOTIDE SEQUENCE [LARGE SCALE GENOMIC DNA]</scope>
    <source>
        <strain evidence="1 2">TW1</strain>
    </source>
</reference>
<dbReference type="RefSeq" id="WP_183278810.1">
    <property type="nucleotide sequence ID" value="NZ_BLZR01000001.1"/>
</dbReference>
<gene>
    <name evidence="1" type="ORF">bsdtw1_03567</name>
</gene>
<sequence length="154" mass="18471">MGTCSNYKSNGNEMIEIEIEDKMISDEENHDLYILQKIIASMFKKYKEDLSSKELDYEQKDIISKFERVIKCIRYQVIDIKDLYKKFDDNLELLLELSEVVSIRQSIQDLLDEYFTIYKINKLQIKFSVDKDDVIEKMKNYFDCNKIEIVYKEA</sequence>
<organism evidence="1 2">
    <name type="scientific">Clostridium fungisolvens</name>
    <dbReference type="NCBI Taxonomy" id="1604897"/>
    <lineage>
        <taxon>Bacteria</taxon>
        <taxon>Bacillati</taxon>
        <taxon>Bacillota</taxon>
        <taxon>Clostridia</taxon>
        <taxon>Eubacteriales</taxon>
        <taxon>Clostridiaceae</taxon>
        <taxon>Clostridium</taxon>
    </lineage>
</organism>
<dbReference type="EMBL" id="BLZR01000001">
    <property type="protein sequence ID" value="GFP77439.1"/>
    <property type="molecule type" value="Genomic_DNA"/>
</dbReference>
<comment type="caution">
    <text evidence="1">The sequence shown here is derived from an EMBL/GenBank/DDBJ whole genome shotgun (WGS) entry which is preliminary data.</text>
</comment>